<evidence type="ECO:0000313" key="2">
    <source>
        <dbReference type="Proteomes" id="UP000683139"/>
    </source>
</evidence>
<dbReference type="Proteomes" id="UP000683139">
    <property type="component" value="Unassembled WGS sequence"/>
</dbReference>
<dbReference type="AlphaFoldDB" id="A0A920CV52"/>
<organism evidence="1 2">
    <name type="scientific">Paenibacillus montaniterrae</name>
    <dbReference type="NCBI Taxonomy" id="429341"/>
    <lineage>
        <taxon>Bacteria</taxon>
        <taxon>Bacillati</taxon>
        <taxon>Bacillota</taxon>
        <taxon>Bacilli</taxon>
        <taxon>Bacillales</taxon>
        <taxon>Paenibacillaceae</taxon>
        <taxon>Paenibacillus</taxon>
    </lineage>
</organism>
<protein>
    <submittedName>
        <fullName evidence="1">Uncharacterized protein</fullName>
    </submittedName>
</protein>
<accession>A0A920CV52</accession>
<proteinExistence type="predicted"/>
<name>A0A920CV52_9BACL</name>
<reference evidence="1" key="1">
    <citation type="submission" date="2021-03" db="EMBL/GenBank/DDBJ databases">
        <title>Antimicrobial resistance genes in bacteria isolated from Japanese honey, and their potential for conferring macrolide and lincosamide resistance in the American foulbrood pathogen Paenibacillus larvae.</title>
        <authorList>
            <person name="Okamoto M."/>
            <person name="Kumagai M."/>
            <person name="Kanamori H."/>
            <person name="Takamatsu D."/>
        </authorList>
    </citation>
    <scope>NUCLEOTIDE SEQUENCE</scope>
    <source>
        <strain evidence="1">J40TS1</strain>
    </source>
</reference>
<sequence>MLGIRDDTIRKVYTVLFHSHRYEWFGLDVKLTAQRSMRSEQQVKDAVNWLVKEQYLKWDKERNVFMVPFK</sequence>
<evidence type="ECO:0000313" key="1">
    <source>
        <dbReference type="EMBL" id="GIP17737.1"/>
    </source>
</evidence>
<gene>
    <name evidence="1" type="ORF">J40TS1_33790</name>
</gene>
<dbReference type="EMBL" id="BOSE01000006">
    <property type="protein sequence ID" value="GIP17737.1"/>
    <property type="molecule type" value="Genomic_DNA"/>
</dbReference>
<keyword evidence="2" id="KW-1185">Reference proteome</keyword>
<comment type="caution">
    <text evidence="1">The sequence shown here is derived from an EMBL/GenBank/DDBJ whole genome shotgun (WGS) entry which is preliminary data.</text>
</comment>
<dbReference type="RefSeq" id="WP_213517369.1">
    <property type="nucleotide sequence ID" value="NZ_BOSE01000006.1"/>
</dbReference>